<evidence type="ECO:0000313" key="1">
    <source>
        <dbReference type="EMBL" id="KAH7960528.1"/>
    </source>
</evidence>
<evidence type="ECO:0000313" key="2">
    <source>
        <dbReference type="Proteomes" id="UP000821865"/>
    </source>
</evidence>
<organism evidence="1 2">
    <name type="scientific">Dermacentor silvarum</name>
    <name type="common">Tick</name>
    <dbReference type="NCBI Taxonomy" id="543639"/>
    <lineage>
        <taxon>Eukaryota</taxon>
        <taxon>Metazoa</taxon>
        <taxon>Ecdysozoa</taxon>
        <taxon>Arthropoda</taxon>
        <taxon>Chelicerata</taxon>
        <taxon>Arachnida</taxon>
        <taxon>Acari</taxon>
        <taxon>Parasitiformes</taxon>
        <taxon>Ixodida</taxon>
        <taxon>Ixodoidea</taxon>
        <taxon>Ixodidae</taxon>
        <taxon>Rhipicephalinae</taxon>
        <taxon>Dermacentor</taxon>
    </lineage>
</organism>
<dbReference type="Proteomes" id="UP000821865">
    <property type="component" value="Chromosome 3"/>
</dbReference>
<dbReference type="EMBL" id="CM023472">
    <property type="protein sequence ID" value="KAH7960528.1"/>
    <property type="molecule type" value="Genomic_DNA"/>
</dbReference>
<accession>A0ACB8D814</accession>
<gene>
    <name evidence="1" type="ORF">HPB49_020945</name>
</gene>
<proteinExistence type="predicted"/>
<name>A0ACB8D814_DERSI</name>
<protein>
    <submittedName>
        <fullName evidence="1">Uncharacterized protein</fullName>
    </submittedName>
</protein>
<comment type="caution">
    <text evidence="1">The sequence shown here is derived from an EMBL/GenBank/DDBJ whole genome shotgun (WGS) entry which is preliminary data.</text>
</comment>
<sequence>MSTVAARKRLSRRKLKLSSGSSSRASSSLPSNMTANLTELFARLTMQGIPGFAGNTTEAAASKHCSKDDILATPETTNSIKHFDTKECEASGSLVVERETSLTAEDEVIVHEEPERKAPTESDVVGIVNQLREFLHDKDPSQEDDLMEALSPSRAQHILEAYGTLTAFLERRPGFQVVHEDLYSFVYYKQPDDEAAGVCKSLQDEATARSACYNDSGLQHSEACDGGPRRARVSSSSISTYESTIDEEDDEQGETRINDGCSQVPSKPSCMSSTLQAVQDTCDAEAQSQGWDPALFNELESTLRKCDAVAAELKGKLETLRKSHANEVQELRVYWISYSRRLHQNRRGVRRN</sequence>
<keyword evidence="2" id="KW-1185">Reference proteome</keyword>
<reference evidence="1" key="1">
    <citation type="submission" date="2020-05" db="EMBL/GenBank/DDBJ databases">
        <title>Large-scale comparative analyses of tick genomes elucidate their genetic diversity and vector capacities.</title>
        <authorList>
            <person name="Jia N."/>
            <person name="Wang J."/>
            <person name="Shi W."/>
            <person name="Du L."/>
            <person name="Sun Y."/>
            <person name="Zhan W."/>
            <person name="Jiang J."/>
            <person name="Wang Q."/>
            <person name="Zhang B."/>
            <person name="Ji P."/>
            <person name="Sakyi L.B."/>
            <person name="Cui X."/>
            <person name="Yuan T."/>
            <person name="Jiang B."/>
            <person name="Yang W."/>
            <person name="Lam T.T.-Y."/>
            <person name="Chang Q."/>
            <person name="Ding S."/>
            <person name="Wang X."/>
            <person name="Zhu J."/>
            <person name="Ruan X."/>
            <person name="Zhao L."/>
            <person name="Wei J."/>
            <person name="Que T."/>
            <person name="Du C."/>
            <person name="Cheng J."/>
            <person name="Dai P."/>
            <person name="Han X."/>
            <person name="Huang E."/>
            <person name="Gao Y."/>
            <person name="Liu J."/>
            <person name="Shao H."/>
            <person name="Ye R."/>
            <person name="Li L."/>
            <person name="Wei W."/>
            <person name="Wang X."/>
            <person name="Wang C."/>
            <person name="Yang T."/>
            <person name="Huo Q."/>
            <person name="Li W."/>
            <person name="Guo W."/>
            <person name="Chen H."/>
            <person name="Zhou L."/>
            <person name="Ni X."/>
            <person name="Tian J."/>
            <person name="Zhou Y."/>
            <person name="Sheng Y."/>
            <person name="Liu T."/>
            <person name="Pan Y."/>
            <person name="Xia L."/>
            <person name="Li J."/>
            <person name="Zhao F."/>
            <person name="Cao W."/>
        </authorList>
    </citation>
    <scope>NUCLEOTIDE SEQUENCE</scope>
    <source>
        <strain evidence="1">Dsil-2018</strain>
    </source>
</reference>